<evidence type="ECO:0000259" key="4">
    <source>
        <dbReference type="Pfam" id="PF13439"/>
    </source>
</evidence>
<dbReference type="GO" id="GO:0016758">
    <property type="term" value="F:hexosyltransferase activity"/>
    <property type="evidence" value="ECO:0007669"/>
    <property type="project" value="TreeGrafter"/>
</dbReference>
<dbReference type="GO" id="GO:1901137">
    <property type="term" value="P:carbohydrate derivative biosynthetic process"/>
    <property type="evidence" value="ECO:0007669"/>
    <property type="project" value="UniProtKB-ARBA"/>
</dbReference>
<proteinExistence type="predicted"/>
<dbReference type="PANTHER" id="PTHR45947:SF3">
    <property type="entry name" value="SULFOQUINOVOSYL TRANSFERASE SQD2"/>
    <property type="match status" value="1"/>
</dbReference>
<sequence>MASALARDNRVILAGPREALTDIASPVHTSVIDVRDRPRAGDAAAVARIRRIARGADVLHAHGLRAGALAALALSTPTPERTALVVTLHNAAVGGHGVRSVGAGLLRMITARADVVLGVSGDLVADALAHGARRAERGLVPAPTHAPGADSWHETARRAAGVGPDDQIVLTLARLAPQKGLGLLADSAALLADRMPTARWLVAGSGPLMDELADQVLGEALPVTLLGRRRDVPAMLASADVLVSTSAWEGQPLNVQEALAAGVPVVATDVGGTREVTGDAALLVPYGDPDALTSAITRVLTDHDLAADLRARALARAAELPTVDDAHAQLERIYAEVTDPVIA</sequence>
<feature type="domain" description="Glycosyltransferase subfamily 4-like N-terminal" evidence="4">
    <location>
        <begin position="4"/>
        <end position="134"/>
    </location>
</feature>
<dbReference type="AlphaFoldDB" id="A0A7M1T087"/>
<evidence type="ECO:0000313" key="6">
    <source>
        <dbReference type="Proteomes" id="UP000593758"/>
    </source>
</evidence>
<dbReference type="Pfam" id="PF13692">
    <property type="entry name" value="Glyco_trans_1_4"/>
    <property type="match status" value="1"/>
</dbReference>
<dbReference type="EMBL" id="CP063169">
    <property type="protein sequence ID" value="QOR72667.1"/>
    <property type="molecule type" value="Genomic_DNA"/>
</dbReference>
<name>A0A7M1T087_9MICO</name>
<dbReference type="Proteomes" id="UP000593758">
    <property type="component" value="Chromosome"/>
</dbReference>
<dbReference type="Pfam" id="PF13439">
    <property type="entry name" value="Glyco_transf_4"/>
    <property type="match status" value="1"/>
</dbReference>
<dbReference type="Gene3D" id="3.40.50.2000">
    <property type="entry name" value="Glycogen Phosphorylase B"/>
    <property type="match status" value="2"/>
</dbReference>
<dbReference type="PANTHER" id="PTHR45947">
    <property type="entry name" value="SULFOQUINOVOSYL TRANSFERASE SQD2"/>
    <property type="match status" value="1"/>
</dbReference>
<accession>A0A7M1T087</accession>
<protein>
    <recommendedName>
        <fullName evidence="1">D-inositol 3-phosphate glycosyltransferase</fullName>
    </recommendedName>
</protein>
<gene>
    <name evidence="5" type="ORF">IM660_08355</name>
</gene>
<dbReference type="InterPro" id="IPR028098">
    <property type="entry name" value="Glyco_trans_4-like_N"/>
</dbReference>
<evidence type="ECO:0000256" key="3">
    <source>
        <dbReference type="ARBA" id="ARBA00022679"/>
    </source>
</evidence>
<dbReference type="KEGG" id="halt:IM660_08355"/>
<dbReference type="CDD" id="cd03801">
    <property type="entry name" value="GT4_PimA-like"/>
    <property type="match status" value="1"/>
</dbReference>
<evidence type="ECO:0000313" key="5">
    <source>
        <dbReference type="EMBL" id="QOR72667.1"/>
    </source>
</evidence>
<keyword evidence="3 5" id="KW-0808">Transferase</keyword>
<dbReference type="SUPFAM" id="SSF53756">
    <property type="entry name" value="UDP-Glycosyltransferase/glycogen phosphorylase"/>
    <property type="match status" value="1"/>
</dbReference>
<evidence type="ECO:0000256" key="1">
    <source>
        <dbReference type="ARBA" id="ARBA00021292"/>
    </source>
</evidence>
<dbReference type="InterPro" id="IPR050194">
    <property type="entry name" value="Glycosyltransferase_grp1"/>
</dbReference>
<keyword evidence="2" id="KW-0328">Glycosyltransferase</keyword>
<organism evidence="5 6">
    <name type="scientific">Ruania alkalisoli</name>
    <dbReference type="NCBI Taxonomy" id="2779775"/>
    <lineage>
        <taxon>Bacteria</taxon>
        <taxon>Bacillati</taxon>
        <taxon>Actinomycetota</taxon>
        <taxon>Actinomycetes</taxon>
        <taxon>Micrococcales</taxon>
        <taxon>Ruaniaceae</taxon>
        <taxon>Ruania</taxon>
    </lineage>
</organism>
<evidence type="ECO:0000256" key="2">
    <source>
        <dbReference type="ARBA" id="ARBA00022676"/>
    </source>
</evidence>
<reference evidence="5 6" key="1">
    <citation type="submission" date="2020-10" db="EMBL/GenBank/DDBJ databases">
        <title>Haloactinobacterium sp. RN3S43, a bacterium isolated from saline soil.</title>
        <authorList>
            <person name="Sun J.-Q."/>
        </authorList>
    </citation>
    <scope>NUCLEOTIDE SEQUENCE [LARGE SCALE GENOMIC DNA]</scope>
    <source>
        <strain evidence="5 6">RN3S43</strain>
    </source>
</reference>
<keyword evidence="6" id="KW-1185">Reference proteome</keyword>